<dbReference type="Gene3D" id="1.20.1260.10">
    <property type="match status" value="1"/>
</dbReference>
<proteinExistence type="predicted"/>
<evidence type="ECO:0000313" key="1">
    <source>
        <dbReference type="EMBL" id="OIQ58459.1"/>
    </source>
</evidence>
<dbReference type="CDD" id="cd00657">
    <property type="entry name" value="Ferritin_like"/>
    <property type="match status" value="1"/>
</dbReference>
<dbReference type="SUPFAM" id="SSF47240">
    <property type="entry name" value="Ferritin-like"/>
    <property type="match status" value="1"/>
</dbReference>
<dbReference type="InterPro" id="IPR009078">
    <property type="entry name" value="Ferritin-like_SF"/>
</dbReference>
<dbReference type="Proteomes" id="UP000182811">
    <property type="component" value="Unassembled WGS sequence"/>
</dbReference>
<dbReference type="InterPro" id="IPR012347">
    <property type="entry name" value="Ferritin-like"/>
</dbReference>
<protein>
    <submittedName>
        <fullName evidence="1">Uncharacterized protein</fullName>
    </submittedName>
</protein>
<sequence>MDEKTLLRSLNWFYSLEIDQADLYKTQARVAGDIYLRQLLTRVAEIEQEHIINLEAEIRRRGATPTRLGSLIAPVLGVAAGTILNWTNPRTVLRANITLEEKAMADYKGLLLRVGQKPLFDLLWRHLIDEDLHTAWFSNKLKELDRLAGRKKGLFTYNKT</sequence>
<dbReference type="EMBL" id="MDDC01000015">
    <property type="protein sequence ID" value="OIQ58459.1"/>
    <property type="molecule type" value="Genomic_DNA"/>
</dbReference>
<dbReference type="AlphaFoldDB" id="A0A1J5NYM2"/>
<comment type="caution">
    <text evidence="1">The sequence shown here is derived from an EMBL/GenBank/DDBJ whole genome shotgun (WGS) entry which is preliminary data.</text>
</comment>
<accession>A0A1J5NYM2</accession>
<dbReference type="OrthoDB" id="1723264at2"/>
<name>A0A1J5NYM2_NEOTH</name>
<organism evidence="1 2">
    <name type="scientific">Neomoorella thermoacetica</name>
    <name type="common">Clostridium thermoaceticum</name>
    <dbReference type="NCBI Taxonomy" id="1525"/>
    <lineage>
        <taxon>Bacteria</taxon>
        <taxon>Bacillati</taxon>
        <taxon>Bacillota</taxon>
        <taxon>Clostridia</taxon>
        <taxon>Neomoorellales</taxon>
        <taxon>Neomoorellaceae</taxon>
        <taxon>Neomoorella</taxon>
    </lineage>
</organism>
<reference evidence="1 2" key="1">
    <citation type="submission" date="2016-08" db="EMBL/GenBank/DDBJ databases">
        <title>Genome-based comparison of Moorella thermoacetic strains.</title>
        <authorList>
            <person name="Poehlein A."/>
            <person name="Bengelsdorf F.R."/>
            <person name="Esser C."/>
            <person name="Duerre P."/>
            <person name="Daniel R."/>
        </authorList>
    </citation>
    <scope>NUCLEOTIDE SEQUENCE [LARGE SCALE GENOMIC DNA]</scope>
    <source>
        <strain evidence="1 2">DSM 21394</strain>
    </source>
</reference>
<gene>
    <name evidence="1" type="ORF">MOTE_19810</name>
</gene>
<evidence type="ECO:0000313" key="2">
    <source>
        <dbReference type="Proteomes" id="UP000182811"/>
    </source>
</evidence>